<dbReference type="EMBL" id="JH159151">
    <property type="protein sequence ID" value="EGZ29167.1"/>
    <property type="molecule type" value="Genomic_DNA"/>
</dbReference>
<evidence type="ECO:0000313" key="2">
    <source>
        <dbReference type="EMBL" id="EGZ29167.1"/>
    </source>
</evidence>
<feature type="compositionally biased region" description="Acidic residues" evidence="1">
    <location>
        <begin position="103"/>
        <end position="141"/>
    </location>
</feature>
<protein>
    <submittedName>
        <fullName evidence="2">Uncharacterized protein</fullName>
    </submittedName>
</protein>
<evidence type="ECO:0000256" key="1">
    <source>
        <dbReference type="SAM" id="MobiDB-lite"/>
    </source>
</evidence>
<dbReference type="RefSeq" id="XP_009516442.1">
    <property type="nucleotide sequence ID" value="XM_009518147.1"/>
</dbReference>
<dbReference type="GeneID" id="20641106"/>
<name>G4YJ27_PHYSP</name>
<dbReference type="AlphaFoldDB" id="G4YJ27"/>
<sequence>MHEAYITKFAKHQNKQIERARQLPLETKLAFLSVLDCCKSLRPTKERKRGDAPASTSAMCKLDLLMLSNILAFTAPPVFRRVICRSVSEFGVGDAAGAGGDHDSDEEENNLEEEQSDEGEQSGESEEETQDDKSDEEEQDHESDAGYLNF</sequence>
<evidence type="ECO:0000313" key="3">
    <source>
        <dbReference type="Proteomes" id="UP000002640"/>
    </source>
</evidence>
<keyword evidence="3" id="KW-1185">Reference proteome</keyword>
<proteinExistence type="predicted"/>
<accession>G4YJ27</accession>
<dbReference type="KEGG" id="psoj:PHYSODRAFT_294445"/>
<dbReference type="InParanoid" id="G4YJ27"/>
<dbReference type="Proteomes" id="UP000002640">
    <property type="component" value="Unassembled WGS sequence"/>
</dbReference>
<reference evidence="2 3" key="1">
    <citation type="journal article" date="2006" name="Science">
        <title>Phytophthora genome sequences uncover evolutionary origins and mechanisms of pathogenesis.</title>
        <authorList>
            <person name="Tyler B.M."/>
            <person name="Tripathy S."/>
            <person name="Zhang X."/>
            <person name="Dehal P."/>
            <person name="Jiang R.H."/>
            <person name="Aerts A."/>
            <person name="Arredondo F.D."/>
            <person name="Baxter L."/>
            <person name="Bensasson D."/>
            <person name="Beynon J.L."/>
            <person name="Chapman J."/>
            <person name="Damasceno C.M."/>
            <person name="Dorrance A.E."/>
            <person name="Dou D."/>
            <person name="Dickerman A.W."/>
            <person name="Dubchak I.L."/>
            <person name="Garbelotto M."/>
            <person name="Gijzen M."/>
            <person name="Gordon S.G."/>
            <person name="Govers F."/>
            <person name="Grunwald N.J."/>
            <person name="Huang W."/>
            <person name="Ivors K.L."/>
            <person name="Jones R.W."/>
            <person name="Kamoun S."/>
            <person name="Krampis K."/>
            <person name="Lamour K.H."/>
            <person name="Lee M.K."/>
            <person name="McDonald W.H."/>
            <person name="Medina M."/>
            <person name="Meijer H.J."/>
            <person name="Nordberg E.K."/>
            <person name="Maclean D.J."/>
            <person name="Ospina-Giraldo M.D."/>
            <person name="Morris P.F."/>
            <person name="Phuntumart V."/>
            <person name="Putnam N.H."/>
            <person name="Rash S."/>
            <person name="Rose J.K."/>
            <person name="Sakihama Y."/>
            <person name="Salamov A.A."/>
            <person name="Savidor A."/>
            <person name="Scheuring C.F."/>
            <person name="Smith B.M."/>
            <person name="Sobral B.W."/>
            <person name="Terry A."/>
            <person name="Torto-Alalibo T.A."/>
            <person name="Win J."/>
            <person name="Xu Z."/>
            <person name="Zhang H."/>
            <person name="Grigoriev I.V."/>
            <person name="Rokhsar D.S."/>
            <person name="Boore J.L."/>
        </authorList>
    </citation>
    <scope>NUCLEOTIDE SEQUENCE [LARGE SCALE GENOMIC DNA]</scope>
    <source>
        <strain evidence="2 3">P6497</strain>
    </source>
</reference>
<organism evidence="2 3">
    <name type="scientific">Phytophthora sojae (strain P6497)</name>
    <name type="common">Soybean stem and root rot agent</name>
    <name type="synonym">Phytophthora megasperma f. sp. glycines</name>
    <dbReference type="NCBI Taxonomy" id="1094619"/>
    <lineage>
        <taxon>Eukaryota</taxon>
        <taxon>Sar</taxon>
        <taxon>Stramenopiles</taxon>
        <taxon>Oomycota</taxon>
        <taxon>Peronosporomycetes</taxon>
        <taxon>Peronosporales</taxon>
        <taxon>Peronosporaceae</taxon>
        <taxon>Phytophthora</taxon>
    </lineage>
</organism>
<feature type="region of interest" description="Disordered" evidence="1">
    <location>
        <begin position="94"/>
        <end position="150"/>
    </location>
</feature>
<gene>
    <name evidence="2" type="ORF">PHYSODRAFT_294445</name>
</gene>